<evidence type="ECO:0000313" key="12">
    <source>
        <dbReference type="Proteomes" id="UP000507470"/>
    </source>
</evidence>
<dbReference type="SUPFAM" id="SSF81321">
    <property type="entry name" value="Family A G protein-coupled receptor-like"/>
    <property type="match status" value="1"/>
</dbReference>
<keyword evidence="3 9" id="KW-0812">Transmembrane</keyword>
<evidence type="ECO:0000256" key="2">
    <source>
        <dbReference type="ARBA" id="ARBA00022475"/>
    </source>
</evidence>
<feature type="domain" description="G-protein coupled receptors family 1 profile" evidence="10">
    <location>
        <begin position="58"/>
        <end position="228"/>
    </location>
</feature>
<dbReference type="GO" id="GO:0007218">
    <property type="term" value="P:neuropeptide signaling pathway"/>
    <property type="evidence" value="ECO:0007669"/>
    <property type="project" value="TreeGrafter"/>
</dbReference>
<feature type="transmembrane region" description="Helical" evidence="9">
    <location>
        <begin position="124"/>
        <end position="141"/>
    </location>
</feature>
<evidence type="ECO:0000256" key="3">
    <source>
        <dbReference type="ARBA" id="ARBA00022692"/>
    </source>
</evidence>
<evidence type="ECO:0000313" key="11">
    <source>
        <dbReference type="EMBL" id="CAC5395433.1"/>
    </source>
</evidence>
<dbReference type="GO" id="GO:0005886">
    <property type="term" value="C:plasma membrane"/>
    <property type="evidence" value="ECO:0007669"/>
    <property type="project" value="UniProtKB-SubCell"/>
</dbReference>
<proteinExistence type="predicted"/>
<accession>A0A6J8CG55</accession>
<comment type="subcellular location">
    <subcellularLocation>
        <location evidence="1">Cell membrane</location>
        <topology evidence="1">Multi-pass membrane protein</topology>
    </subcellularLocation>
</comment>
<dbReference type="AlphaFoldDB" id="A0A6J8CG55"/>
<dbReference type="PANTHER" id="PTHR24230">
    <property type="entry name" value="G-PROTEIN COUPLED RECEPTOR"/>
    <property type="match status" value="1"/>
</dbReference>
<dbReference type="PANTHER" id="PTHR24230:SF75">
    <property type="entry name" value="RELAXIN FAMILY PEPTIDE RECEPTOR 3"/>
    <property type="match status" value="1"/>
</dbReference>
<dbReference type="OrthoDB" id="6149962at2759"/>
<dbReference type="InterPro" id="IPR017452">
    <property type="entry name" value="GPCR_Rhodpsn_7TM"/>
</dbReference>
<dbReference type="Pfam" id="PF00001">
    <property type="entry name" value="7tm_1"/>
    <property type="match status" value="1"/>
</dbReference>
<keyword evidence="7" id="KW-0675">Receptor</keyword>
<keyword evidence="4 9" id="KW-1133">Transmembrane helix</keyword>
<dbReference type="PROSITE" id="PS50262">
    <property type="entry name" value="G_PROTEIN_RECEP_F1_2"/>
    <property type="match status" value="1"/>
</dbReference>
<dbReference type="CDD" id="cd00637">
    <property type="entry name" value="7tm_classA_rhodopsin-like"/>
    <property type="match status" value="1"/>
</dbReference>
<feature type="transmembrane region" description="Helical" evidence="9">
    <location>
        <begin position="45"/>
        <end position="66"/>
    </location>
</feature>
<keyword evidence="6 9" id="KW-0472">Membrane</keyword>
<gene>
    <name evidence="11" type="ORF">MCOR_30106</name>
</gene>
<keyword evidence="2" id="KW-1003">Cell membrane</keyword>
<keyword evidence="5" id="KW-0297">G-protein coupled receptor</keyword>
<dbReference type="Gene3D" id="1.20.1070.10">
    <property type="entry name" value="Rhodopsin 7-helix transmembrane proteins"/>
    <property type="match status" value="1"/>
</dbReference>
<dbReference type="PRINTS" id="PR00237">
    <property type="entry name" value="GPCRRHODOPSN"/>
</dbReference>
<evidence type="ECO:0000259" key="10">
    <source>
        <dbReference type="PROSITE" id="PS50262"/>
    </source>
</evidence>
<evidence type="ECO:0000256" key="8">
    <source>
        <dbReference type="ARBA" id="ARBA00023224"/>
    </source>
</evidence>
<keyword evidence="12" id="KW-1185">Reference proteome</keyword>
<dbReference type="EMBL" id="CACVKT020005507">
    <property type="protein sequence ID" value="CAC5395433.1"/>
    <property type="molecule type" value="Genomic_DNA"/>
</dbReference>
<feature type="transmembrane region" description="Helical" evidence="9">
    <location>
        <begin position="78"/>
        <end position="104"/>
    </location>
</feature>
<reference evidence="11 12" key="1">
    <citation type="submission" date="2020-06" db="EMBL/GenBank/DDBJ databases">
        <authorList>
            <person name="Li R."/>
            <person name="Bekaert M."/>
        </authorList>
    </citation>
    <scope>NUCLEOTIDE SEQUENCE [LARGE SCALE GENOMIC DNA]</scope>
    <source>
        <strain evidence="12">wild</strain>
    </source>
</reference>
<dbReference type="InterPro" id="IPR000276">
    <property type="entry name" value="GPCR_Rhodpsn"/>
</dbReference>
<organism evidence="11 12">
    <name type="scientific">Mytilus coruscus</name>
    <name type="common">Sea mussel</name>
    <dbReference type="NCBI Taxonomy" id="42192"/>
    <lineage>
        <taxon>Eukaryota</taxon>
        <taxon>Metazoa</taxon>
        <taxon>Spiralia</taxon>
        <taxon>Lophotrochozoa</taxon>
        <taxon>Mollusca</taxon>
        <taxon>Bivalvia</taxon>
        <taxon>Autobranchia</taxon>
        <taxon>Pteriomorphia</taxon>
        <taxon>Mytilida</taxon>
        <taxon>Mytiloidea</taxon>
        <taxon>Mytilidae</taxon>
        <taxon>Mytilinae</taxon>
        <taxon>Mytilus</taxon>
    </lineage>
</organism>
<sequence length="312" mass="35573">MPSDNFTLVYEQTKTFNRIQMVLNASEEFVEQWNTDLKINSIGNITLLSLYLICGIIGNTVVIVVYKCQIKDVSDKRYFIPILAVADLIACVLCSFIDITFIAVQLNYANSINCKIAAVLKCNTAYTSIFLLMCIAIQRYLKICKHITLTLQLRWMTIILSFIFAMAVALPLAWAYDHFEFTSEGYLIGKRCSKIKYDFPIKGAAYGIAFSTTSLFVLVSFLFLYGRIGCTIYGHLRTNKFQKTFARLSRSLQNDRTKNYQTRQSLIETDIGCNEGKESINVQTKPNQPTHFDNQNPVNYETGITYQGEIKE</sequence>
<name>A0A6J8CG55_MYTCO</name>
<keyword evidence="8" id="KW-0807">Transducer</keyword>
<evidence type="ECO:0000256" key="1">
    <source>
        <dbReference type="ARBA" id="ARBA00004651"/>
    </source>
</evidence>
<protein>
    <recommendedName>
        <fullName evidence="10">G-protein coupled receptors family 1 profile domain-containing protein</fullName>
    </recommendedName>
</protein>
<feature type="transmembrane region" description="Helical" evidence="9">
    <location>
        <begin position="153"/>
        <end position="176"/>
    </location>
</feature>
<evidence type="ECO:0000256" key="5">
    <source>
        <dbReference type="ARBA" id="ARBA00023040"/>
    </source>
</evidence>
<feature type="transmembrane region" description="Helical" evidence="9">
    <location>
        <begin position="204"/>
        <end position="225"/>
    </location>
</feature>
<evidence type="ECO:0000256" key="9">
    <source>
        <dbReference type="SAM" id="Phobius"/>
    </source>
</evidence>
<evidence type="ECO:0000256" key="4">
    <source>
        <dbReference type="ARBA" id="ARBA00022989"/>
    </source>
</evidence>
<dbReference type="Proteomes" id="UP000507470">
    <property type="component" value="Unassembled WGS sequence"/>
</dbReference>
<dbReference type="GO" id="GO:0008528">
    <property type="term" value="F:G protein-coupled peptide receptor activity"/>
    <property type="evidence" value="ECO:0007669"/>
    <property type="project" value="TreeGrafter"/>
</dbReference>
<evidence type="ECO:0000256" key="7">
    <source>
        <dbReference type="ARBA" id="ARBA00023170"/>
    </source>
</evidence>
<evidence type="ECO:0000256" key="6">
    <source>
        <dbReference type="ARBA" id="ARBA00023136"/>
    </source>
</evidence>